<dbReference type="Pfam" id="PF03466">
    <property type="entry name" value="LysR_substrate"/>
    <property type="match status" value="1"/>
</dbReference>
<dbReference type="Proteomes" id="UP000293154">
    <property type="component" value="Chromosome"/>
</dbReference>
<dbReference type="OrthoDB" id="9067838at2"/>
<dbReference type="GO" id="GO:0003700">
    <property type="term" value="F:DNA-binding transcription factor activity"/>
    <property type="evidence" value="ECO:0007669"/>
    <property type="project" value="InterPro"/>
</dbReference>
<evidence type="ECO:0000256" key="1">
    <source>
        <dbReference type="ARBA" id="ARBA00009437"/>
    </source>
</evidence>
<dbReference type="AlphaFoldDB" id="A0A411WGP0"/>
<reference evidence="6 7" key="1">
    <citation type="submission" date="2019-03" db="EMBL/GenBank/DDBJ databases">
        <title>Pragia sp. nov. isolated from the gut tract of Carduelis flavirostris.</title>
        <authorList>
            <person name="Ge Y."/>
        </authorList>
    </citation>
    <scope>NUCLEOTIDE SEQUENCE [LARGE SCALE GENOMIC DNA]</scope>
    <source>
        <strain evidence="6 7">CF-458</strain>
    </source>
</reference>
<keyword evidence="4" id="KW-0804">Transcription</keyword>
<proteinExistence type="inferred from homology"/>
<dbReference type="GO" id="GO:0032993">
    <property type="term" value="C:protein-DNA complex"/>
    <property type="evidence" value="ECO:0007669"/>
    <property type="project" value="TreeGrafter"/>
</dbReference>
<protein>
    <submittedName>
        <fullName evidence="6">LysR family transcriptional regulator</fullName>
    </submittedName>
</protein>
<dbReference type="Gene3D" id="3.40.190.10">
    <property type="entry name" value="Periplasmic binding protein-like II"/>
    <property type="match status" value="2"/>
</dbReference>
<feature type="domain" description="HTH lysR-type" evidence="5">
    <location>
        <begin position="20"/>
        <end position="77"/>
    </location>
</feature>
<evidence type="ECO:0000256" key="2">
    <source>
        <dbReference type="ARBA" id="ARBA00023015"/>
    </source>
</evidence>
<dbReference type="CDD" id="cd08414">
    <property type="entry name" value="PBP2_LTTR_aromatics_like"/>
    <property type="match status" value="1"/>
</dbReference>
<dbReference type="GO" id="GO:0003677">
    <property type="term" value="F:DNA binding"/>
    <property type="evidence" value="ECO:0007669"/>
    <property type="project" value="UniProtKB-KW"/>
</dbReference>
<evidence type="ECO:0000259" key="5">
    <source>
        <dbReference type="PROSITE" id="PS50931"/>
    </source>
</evidence>
<evidence type="ECO:0000256" key="4">
    <source>
        <dbReference type="ARBA" id="ARBA00023163"/>
    </source>
</evidence>
<dbReference type="InterPro" id="IPR005119">
    <property type="entry name" value="LysR_subst-bd"/>
</dbReference>
<gene>
    <name evidence="6" type="ORF">EKN56_02565</name>
</gene>
<dbReference type="FunFam" id="1.10.10.10:FF:000001">
    <property type="entry name" value="LysR family transcriptional regulator"/>
    <property type="match status" value="1"/>
</dbReference>
<accession>A0A411WGP0</accession>
<keyword evidence="2" id="KW-0805">Transcription regulation</keyword>
<organism evidence="6 7">
    <name type="scientific">Limnobaculum zhutongyuii</name>
    <dbReference type="NCBI Taxonomy" id="2498113"/>
    <lineage>
        <taxon>Bacteria</taxon>
        <taxon>Pseudomonadati</taxon>
        <taxon>Pseudomonadota</taxon>
        <taxon>Gammaproteobacteria</taxon>
        <taxon>Enterobacterales</taxon>
        <taxon>Budviciaceae</taxon>
        <taxon>Limnobaculum</taxon>
    </lineage>
</organism>
<dbReference type="InterPro" id="IPR036390">
    <property type="entry name" value="WH_DNA-bd_sf"/>
</dbReference>
<name>A0A411WGP0_9GAMM</name>
<comment type="similarity">
    <text evidence="1">Belongs to the LysR transcriptional regulatory family.</text>
</comment>
<keyword evidence="3" id="KW-0238">DNA-binding</keyword>
<dbReference type="InterPro" id="IPR000847">
    <property type="entry name" value="LysR_HTH_N"/>
</dbReference>
<evidence type="ECO:0000313" key="7">
    <source>
        <dbReference type="Proteomes" id="UP000293154"/>
    </source>
</evidence>
<dbReference type="Pfam" id="PF00126">
    <property type="entry name" value="HTH_1"/>
    <property type="match status" value="1"/>
</dbReference>
<dbReference type="PRINTS" id="PR00039">
    <property type="entry name" value="HTHLYSR"/>
</dbReference>
<dbReference type="Gene3D" id="1.10.10.10">
    <property type="entry name" value="Winged helix-like DNA-binding domain superfamily/Winged helix DNA-binding domain"/>
    <property type="match status" value="1"/>
</dbReference>
<dbReference type="SUPFAM" id="SSF53850">
    <property type="entry name" value="Periplasmic binding protein-like II"/>
    <property type="match status" value="1"/>
</dbReference>
<dbReference type="KEGG" id="prag:EKN56_02565"/>
<dbReference type="PROSITE" id="PS50931">
    <property type="entry name" value="HTH_LYSR"/>
    <property type="match status" value="1"/>
</dbReference>
<dbReference type="EMBL" id="CP034752">
    <property type="protein sequence ID" value="QBH95383.1"/>
    <property type="molecule type" value="Genomic_DNA"/>
</dbReference>
<dbReference type="InterPro" id="IPR036388">
    <property type="entry name" value="WH-like_DNA-bd_sf"/>
</dbReference>
<dbReference type="PANTHER" id="PTHR30346">
    <property type="entry name" value="TRANSCRIPTIONAL DUAL REGULATOR HCAR-RELATED"/>
    <property type="match status" value="1"/>
</dbReference>
<dbReference type="PANTHER" id="PTHR30346:SF28">
    <property type="entry name" value="HTH-TYPE TRANSCRIPTIONAL REGULATOR CYNR"/>
    <property type="match status" value="1"/>
</dbReference>
<sequence length="322" mass="35834">MLLFIMNNYPSVITNRNGIMEIRQLHAFVVLAESLSFREAAQKLFITQPALTKQIKALEQSLGAPLFTRGRHGAQLSSFGQQLYEKARGLVVQAQEFKQFAQDSARQIKGNLAIGYGLSGIKLVPQLTAQFKKRYDSISIKLVDMTSSKQTEALLENQLQIGFLRQPVHSGLECRTLLTENLVLLVNPRFYPSTEINAQNYVQQLNKLPFIQIATGFCAGFSHLSHQIEKFLQANSLSPKVIQYVEDMQTMLALVSTGMGVGIFQGSAVHIAPADVDIIPLSGEHASWSMGMCWNAKFANPVRDIFINMVMEQQKSIVIANS</sequence>
<evidence type="ECO:0000256" key="3">
    <source>
        <dbReference type="ARBA" id="ARBA00023125"/>
    </source>
</evidence>
<keyword evidence="7" id="KW-1185">Reference proteome</keyword>
<evidence type="ECO:0000313" key="6">
    <source>
        <dbReference type="EMBL" id="QBH95383.1"/>
    </source>
</evidence>
<dbReference type="SUPFAM" id="SSF46785">
    <property type="entry name" value="Winged helix' DNA-binding domain"/>
    <property type="match status" value="1"/>
</dbReference>